<dbReference type="Proteomes" id="UP000011087">
    <property type="component" value="Unassembled WGS sequence"/>
</dbReference>
<sequence length="361" mass="39223">MEKGKDSVEKEDTSSEEKQRDGSEESEEAREEVGKDEEEVRQHGEEGDWLDEQTEVSSSQEPVSDEASDSQKPGQEEQGESRPAHKGRGRPKGVRDSKPRLRKGEKKRLKEELRSFHPSFSSGYMQALLRAPSFSPDPNAMVSPSYQQQPGMWGYGEQYPPPPALLHAQYVHPVGPHIVQQEYYGPFSQQHPPPPPFSAHQQLQEQQADLGPPHLLYTPRQAPDLGPSSLPGAFPFPPQPLQEQQAWMRPSSELQAGHEQSKRPSLQLQDPSAVSSFSLLPPAPYGLARSWQSQEDGGALPRPFLSASLNPPLHHPLLPEQPAAGAAAAAAAAAAASGAAGGAAAAELLGLRHRFAAGSRK</sequence>
<dbReference type="AlphaFoldDB" id="L1IB65"/>
<dbReference type="GeneID" id="17289806"/>
<dbReference type="EnsemblProtists" id="EKX33090">
    <property type="protein sequence ID" value="EKX33090"/>
    <property type="gene ID" value="GUITHDRAFT_148182"/>
</dbReference>
<name>L1IB65_GUITC</name>
<feature type="compositionally biased region" description="Low complexity" evidence="1">
    <location>
        <begin position="309"/>
        <end position="326"/>
    </location>
</feature>
<reference evidence="4" key="2">
    <citation type="submission" date="2012-11" db="EMBL/GenBank/DDBJ databases">
        <authorList>
            <person name="Kuo A."/>
            <person name="Curtis B.A."/>
            <person name="Tanifuji G."/>
            <person name="Burki F."/>
            <person name="Gruber A."/>
            <person name="Irimia M."/>
            <person name="Maruyama S."/>
            <person name="Arias M.C."/>
            <person name="Ball S.G."/>
            <person name="Gile G.H."/>
            <person name="Hirakawa Y."/>
            <person name="Hopkins J.F."/>
            <person name="Rensing S.A."/>
            <person name="Schmutz J."/>
            <person name="Symeonidi A."/>
            <person name="Elias M."/>
            <person name="Eveleigh R.J."/>
            <person name="Herman E.K."/>
            <person name="Klute M.J."/>
            <person name="Nakayama T."/>
            <person name="Obornik M."/>
            <person name="Reyes-Prieto A."/>
            <person name="Armbrust E.V."/>
            <person name="Aves S.J."/>
            <person name="Beiko R.G."/>
            <person name="Coutinho P."/>
            <person name="Dacks J.B."/>
            <person name="Durnford D.G."/>
            <person name="Fast N.M."/>
            <person name="Green B.R."/>
            <person name="Grisdale C."/>
            <person name="Hempe F."/>
            <person name="Henrissat B."/>
            <person name="Hoppner M.P."/>
            <person name="Ishida K.-I."/>
            <person name="Kim E."/>
            <person name="Koreny L."/>
            <person name="Kroth P.G."/>
            <person name="Liu Y."/>
            <person name="Malik S.-B."/>
            <person name="Maier U.G."/>
            <person name="McRose D."/>
            <person name="Mock T."/>
            <person name="Neilson J.A."/>
            <person name="Onodera N.T."/>
            <person name="Poole A.M."/>
            <person name="Pritham E.J."/>
            <person name="Richards T.A."/>
            <person name="Rocap G."/>
            <person name="Roy S.W."/>
            <person name="Sarai C."/>
            <person name="Schaack S."/>
            <person name="Shirato S."/>
            <person name="Slamovits C.H."/>
            <person name="Spencer D.F."/>
            <person name="Suzuki S."/>
            <person name="Worden A.Z."/>
            <person name="Zauner S."/>
            <person name="Barry K."/>
            <person name="Bell C."/>
            <person name="Bharti A.K."/>
            <person name="Crow J.A."/>
            <person name="Grimwood J."/>
            <person name="Kramer R."/>
            <person name="Lindquist E."/>
            <person name="Lucas S."/>
            <person name="Salamov A."/>
            <person name="McFadden G.I."/>
            <person name="Lane C.E."/>
            <person name="Keeling P.J."/>
            <person name="Gray M.W."/>
            <person name="Grigoriev I.V."/>
            <person name="Archibald J.M."/>
        </authorList>
    </citation>
    <scope>NUCLEOTIDE SEQUENCE</scope>
    <source>
        <strain evidence="4">CCMP2712</strain>
    </source>
</reference>
<protein>
    <submittedName>
        <fullName evidence="2 3">Uncharacterized protein</fullName>
    </submittedName>
</protein>
<dbReference type="KEGG" id="gtt:GUITHDRAFT_148182"/>
<evidence type="ECO:0000313" key="2">
    <source>
        <dbReference type="EMBL" id="EKX33090.1"/>
    </source>
</evidence>
<organism evidence="2">
    <name type="scientific">Guillardia theta (strain CCMP2712)</name>
    <name type="common">Cryptophyte</name>
    <dbReference type="NCBI Taxonomy" id="905079"/>
    <lineage>
        <taxon>Eukaryota</taxon>
        <taxon>Cryptophyceae</taxon>
        <taxon>Pyrenomonadales</taxon>
        <taxon>Geminigeraceae</taxon>
        <taxon>Guillardia</taxon>
    </lineage>
</organism>
<dbReference type="HOGENOM" id="CLU_768242_0_0_1"/>
<reference evidence="2 4" key="1">
    <citation type="journal article" date="2012" name="Nature">
        <title>Algal genomes reveal evolutionary mosaicism and the fate of nucleomorphs.</title>
        <authorList>
            <consortium name="DOE Joint Genome Institute"/>
            <person name="Curtis B.A."/>
            <person name="Tanifuji G."/>
            <person name="Burki F."/>
            <person name="Gruber A."/>
            <person name="Irimia M."/>
            <person name="Maruyama S."/>
            <person name="Arias M.C."/>
            <person name="Ball S.G."/>
            <person name="Gile G.H."/>
            <person name="Hirakawa Y."/>
            <person name="Hopkins J.F."/>
            <person name="Kuo A."/>
            <person name="Rensing S.A."/>
            <person name="Schmutz J."/>
            <person name="Symeonidi A."/>
            <person name="Elias M."/>
            <person name="Eveleigh R.J."/>
            <person name="Herman E.K."/>
            <person name="Klute M.J."/>
            <person name="Nakayama T."/>
            <person name="Obornik M."/>
            <person name="Reyes-Prieto A."/>
            <person name="Armbrust E.V."/>
            <person name="Aves S.J."/>
            <person name="Beiko R.G."/>
            <person name="Coutinho P."/>
            <person name="Dacks J.B."/>
            <person name="Durnford D.G."/>
            <person name="Fast N.M."/>
            <person name="Green B.R."/>
            <person name="Grisdale C.J."/>
            <person name="Hempel F."/>
            <person name="Henrissat B."/>
            <person name="Hoppner M.P."/>
            <person name="Ishida K."/>
            <person name="Kim E."/>
            <person name="Koreny L."/>
            <person name="Kroth P.G."/>
            <person name="Liu Y."/>
            <person name="Malik S.B."/>
            <person name="Maier U.G."/>
            <person name="McRose D."/>
            <person name="Mock T."/>
            <person name="Neilson J.A."/>
            <person name="Onodera N.T."/>
            <person name="Poole A.M."/>
            <person name="Pritham E.J."/>
            <person name="Richards T.A."/>
            <person name="Rocap G."/>
            <person name="Roy S.W."/>
            <person name="Sarai C."/>
            <person name="Schaack S."/>
            <person name="Shirato S."/>
            <person name="Slamovits C.H."/>
            <person name="Spencer D.F."/>
            <person name="Suzuki S."/>
            <person name="Worden A.Z."/>
            <person name="Zauner S."/>
            <person name="Barry K."/>
            <person name="Bell C."/>
            <person name="Bharti A.K."/>
            <person name="Crow J.A."/>
            <person name="Grimwood J."/>
            <person name="Kramer R."/>
            <person name="Lindquist E."/>
            <person name="Lucas S."/>
            <person name="Salamov A."/>
            <person name="McFadden G.I."/>
            <person name="Lane C.E."/>
            <person name="Keeling P.J."/>
            <person name="Gray M.W."/>
            <person name="Grigoriev I.V."/>
            <person name="Archibald J.M."/>
        </authorList>
    </citation>
    <scope>NUCLEOTIDE SEQUENCE</scope>
    <source>
        <strain evidence="2 4">CCMP2712</strain>
    </source>
</reference>
<keyword evidence="4" id="KW-1185">Reference proteome</keyword>
<gene>
    <name evidence="2" type="ORF">GUITHDRAFT_148182</name>
</gene>
<evidence type="ECO:0000313" key="4">
    <source>
        <dbReference type="Proteomes" id="UP000011087"/>
    </source>
</evidence>
<dbReference type="EMBL" id="JH993157">
    <property type="protein sequence ID" value="EKX33090.1"/>
    <property type="molecule type" value="Genomic_DNA"/>
</dbReference>
<feature type="region of interest" description="Disordered" evidence="1">
    <location>
        <begin position="1"/>
        <end position="121"/>
    </location>
</feature>
<accession>L1IB65</accession>
<feature type="compositionally biased region" description="Acidic residues" evidence="1">
    <location>
        <begin position="24"/>
        <end position="37"/>
    </location>
</feature>
<evidence type="ECO:0000256" key="1">
    <source>
        <dbReference type="SAM" id="MobiDB-lite"/>
    </source>
</evidence>
<reference evidence="3" key="3">
    <citation type="submission" date="2015-06" db="UniProtKB">
        <authorList>
            <consortium name="EnsemblProtists"/>
        </authorList>
    </citation>
    <scope>IDENTIFICATION</scope>
</reference>
<evidence type="ECO:0000313" key="3">
    <source>
        <dbReference type="EnsemblProtists" id="EKX33090"/>
    </source>
</evidence>
<feature type="compositionally biased region" description="Basic and acidic residues" evidence="1">
    <location>
        <begin position="1"/>
        <end position="23"/>
    </location>
</feature>
<feature type="region of interest" description="Disordered" evidence="1">
    <location>
        <begin position="185"/>
        <end position="326"/>
    </location>
</feature>
<feature type="compositionally biased region" description="Polar residues" evidence="1">
    <location>
        <begin position="263"/>
        <end position="278"/>
    </location>
</feature>
<dbReference type="PaxDb" id="55529-EKX33090"/>
<proteinExistence type="predicted"/>
<dbReference type="RefSeq" id="XP_005820070.1">
    <property type="nucleotide sequence ID" value="XM_005820013.1"/>
</dbReference>